<dbReference type="CDD" id="cd01449">
    <property type="entry name" value="TST_Repeat_2"/>
    <property type="match status" value="1"/>
</dbReference>
<dbReference type="InterPro" id="IPR045078">
    <property type="entry name" value="TST/MPST-like"/>
</dbReference>
<dbReference type="SUPFAM" id="SSF52821">
    <property type="entry name" value="Rhodanese/Cell cycle control phosphatase"/>
    <property type="match status" value="2"/>
</dbReference>
<evidence type="ECO:0000256" key="2">
    <source>
        <dbReference type="ARBA" id="ARBA00022737"/>
    </source>
</evidence>
<organism evidence="4">
    <name type="scientific">marine metagenome</name>
    <dbReference type="NCBI Taxonomy" id="408172"/>
    <lineage>
        <taxon>unclassified sequences</taxon>
        <taxon>metagenomes</taxon>
        <taxon>ecological metagenomes</taxon>
    </lineage>
</organism>
<dbReference type="SMART" id="SM00450">
    <property type="entry name" value="RHOD"/>
    <property type="match status" value="1"/>
</dbReference>
<dbReference type="PANTHER" id="PTHR11364">
    <property type="entry name" value="THIOSULFATE SULFERTANSFERASE"/>
    <property type="match status" value="1"/>
</dbReference>
<reference evidence="4" key="1">
    <citation type="submission" date="2018-05" db="EMBL/GenBank/DDBJ databases">
        <authorList>
            <person name="Lanie J.A."/>
            <person name="Ng W.-L."/>
            <person name="Kazmierczak K.M."/>
            <person name="Andrzejewski T.M."/>
            <person name="Davidsen T.M."/>
            <person name="Wayne K.J."/>
            <person name="Tettelin H."/>
            <person name="Glass J.I."/>
            <person name="Rusch D."/>
            <person name="Podicherti R."/>
            <person name="Tsui H.-C.T."/>
            <person name="Winkler M.E."/>
        </authorList>
    </citation>
    <scope>NUCLEOTIDE SEQUENCE</scope>
</reference>
<proteinExistence type="predicted"/>
<keyword evidence="2" id="KW-0677">Repeat</keyword>
<sequence>MPAAASFAASMGSLGIGHHDPVVAYDDSGGMSAGRLVWMLRILGHQAALLDGGLGAWPGELETGPRDRQGVDHPIRPWPNQLLADTDEAAEAGMNPDRVLIDSRSPDRYFGDNEPVDPQAGHIPGAINLPFGDNLTNDGRFCPPDELRARFEKAGLVEGDVPVMYCGSGVSACHNLLAFEHAGLGQALLYPGSWSQWSNDNDRPVETS</sequence>
<dbReference type="EMBL" id="UINC01001060">
    <property type="protein sequence ID" value="SUZ69344.1"/>
    <property type="molecule type" value="Genomic_DNA"/>
</dbReference>
<keyword evidence="1" id="KW-0808">Transferase</keyword>
<dbReference type="AlphaFoldDB" id="A0A381PRT5"/>
<dbReference type="Pfam" id="PF00581">
    <property type="entry name" value="Rhodanese"/>
    <property type="match status" value="1"/>
</dbReference>
<dbReference type="InterPro" id="IPR001763">
    <property type="entry name" value="Rhodanese-like_dom"/>
</dbReference>
<evidence type="ECO:0000256" key="1">
    <source>
        <dbReference type="ARBA" id="ARBA00022679"/>
    </source>
</evidence>
<feature type="domain" description="Rhodanese" evidence="3">
    <location>
        <begin position="94"/>
        <end position="206"/>
    </location>
</feature>
<gene>
    <name evidence="4" type="ORF">METZ01_LOCUS22198</name>
</gene>
<evidence type="ECO:0000259" key="3">
    <source>
        <dbReference type="PROSITE" id="PS50206"/>
    </source>
</evidence>
<protein>
    <recommendedName>
        <fullName evidence="3">Rhodanese domain-containing protein</fullName>
    </recommendedName>
</protein>
<evidence type="ECO:0000313" key="4">
    <source>
        <dbReference type="EMBL" id="SUZ69344.1"/>
    </source>
</evidence>
<accession>A0A381PRT5</accession>
<dbReference type="GO" id="GO:0004792">
    <property type="term" value="F:thiosulfate-cyanide sulfurtransferase activity"/>
    <property type="evidence" value="ECO:0007669"/>
    <property type="project" value="TreeGrafter"/>
</dbReference>
<feature type="domain" description="Rhodanese" evidence="3">
    <location>
        <begin position="7"/>
        <end position="63"/>
    </location>
</feature>
<dbReference type="PANTHER" id="PTHR11364:SF27">
    <property type="entry name" value="SULFURTRANSFERASE"/>
    <property type="match status" value="1"/>
</dbReference>
<dbReference type="InterPro" id="IPR036873">
    <property type="entry name" value="Rhodanese-like_dom_sf"/>
</dbReference>
<dbReference type="Gene3D" id="3.40.250.10">
    <property type="entry name" value="Rhodanese-like domain"/>
    <property type="match status" value="2"/>
</dbReference>
<name>A0A381PRT5_9ZZZZ</name>
<dbReference type="PROSITE" id="PS50206">
    <property type="entry name" value="RHODANESE_3"/>
    <property type="match status" value="2"/>
</dbReference>